<name>A0A0F9SD83_9ZZZZ</name>
<feature type="compositionally biased region" description="Low complexity" evidence="1">
    <location>
        <begin position="17"/>
        <end position="26"/>
    </location>
</feature>
<comment type="caution">
    <text evidence="2">The sequence shown here is derived from an EMBL/GenBank/DDBJ whole genome shotgun (WGS) entry which is preliminary data.</text>
</comment>
<organism evidence="2">
    <name type="scientific">marine sediment metagenome</name>
    <dbReference type="NCBI Taxonomy" id="412755"/>
    <lineage>
        <taxon>unclassified sequences</taxon>
        <taxon>metagenomes</taxon>
        <taxon>ecological metagenomes</taxon>
    </lineage>
</organism>
<dbReference type="AlphaFoldDB" id="A0A0F9SD83"/>
<proteinExistence type="predicted"/>
<evidence type="ECO:0000256" key="1">
    <source>
        <dbReference type="SAM" id="MobiDB-lite"/>
    </source>
</evidence>
<sequence length="51" mass="5883">MPFKSAKQRRAMYAAASGRGKIGISKKAAKKFIKHSKPKKRRTLGRNRKRR</sequence>
<evidence type="ECO:0000313" key="2">
    <source>
        <dbReference type="EMBL" id="KKN27338.1"/>
    </source>
</evidence>
<reference evidence="2" key="1">
    <citation type="journal article" date="2015" name="Nature">
        <title>Complex archaea that bridge the gap between prokaryotes and eukaryotes.</title>
        <authorList>
            <person name="Spang A."/>
            <person name="Saw J.H."/>
            <person name="Jorgensen S.L."/>
            <person name="Zaremba-Niedzwiedzka K."/>
            <person name="Martijn J."/>
            <person name="Lind A.E."/>
            <person name="van Eijk R."/>
            <person name="Schleper C."/>
            <person name="Guy L."/>
            <person name="Ettema T.J."/>
        </authorList>
    </citation>
    <scope>NUCLEOTIDE SEQUENCE</scope>
</reference>
<dbReference type="EMBL" id="LAZR01002646">
    <property type="protein sequence ID" value="KKN27338.1"/>
    <property type="molecule type" value="Genomic_DNA"/>
</dbReference>
<gene>
    <name evidence="2" type="ORF">LCGC14_0865630</name>
</gene>
<protein>
    <submittedName>
        <fullName evidence="2">Uncharacterized protein</fullName>
    </submittedName>
</protein>
<accession>A0A0F9SD83</accession>
<feature type="region of interest" description="Disordered" evidence="1">
    <location>
        <begin position="17"/>
        <end position="51"/>
    </location>
</feature>
<feature type="compositionally biased region" description="Basic residues" evidence="1">
    <location>
        <begin position="27"/>
        <end position="51"/>
    </location>
</feature>